<name>A0AA35G607_9FIRM</name>
<proteinExistence type="predicted"/>
<gene>
    <name evidence="1" type="ORF">caldi_15860</name>
</gene>
<dbReference type="AlphaFoldDB" id="A0AA35G607"/>
<evidence type="ECO:0000313" key="1">
    <source>
        <dbReference type="EMBL" id="BDG60496.1"/>
    </source>
</evidence>
<dbReference type="RefSeq" id="WP_264844517.1">
    <property type="nucleotide sequence ID" value="NZ_AP025628.1"/>
</dbReference>
<accession>A0AA35G607</accession>
<dbReference type="KEGG" id="cmic:caldi_15860"/>
<dbReference type="Proteomes" id="UP001163687">
    <property type="component" value="Chromosome"/>
</dbReference>
<sequence length="75" mass="8679">MAKLYREDLIIWKAPGAQRWYILEREPFEKEGVKKGIHRFGTVGTDAIFSSEEEALEELNRWPSREEERAGAQAG</sequence>
<protein>
    <submittedName>
        <fullName evidence="1">Uncharacterized protein</fullName>
    </submittedName>
</protein>
<evidence type="ECO:0000313" key="2">
    <source>
        <dbReference type="Proteomes" id="UP001163687"/>
    </source>
</evidence>
<dbReference type="EMBL" id="AP025628">
    <property type="protein sequence ID" value="BDG60496.1"/>
    <property type="molecule type" value="Genomic_DNA"/>
</dbReference>
<keyword evidence="2" id="KW-1185">Reference proteome</keyword>
<organism evidence="1 2">
    <name type="scientific">Caldinitratiruptor microaerophilus</name>
    <dbReference type="NCBI Taxonomy" id="671077"/>
    <lineage>
        <taxon>Bacteria</taxon>
        <taxon>Bacillati</taxon>
        <taxon>Bacillota</taxon>
        <taxon>Clostridia</taxon>
        <taxon>Eubacteriales</taxon>
        <taxon>Symbiobacteriaceae</taxon>
        <taxon>Caldinitratiruptor</taxon>
    </lineage>
</organism>
<reference evidence="1" key="1">
    <citation type="submission" date="2022-03" db="EMBL/GenBank/DDBJ databases">
        <title>Complete genome sequence of Caldinitratiruptor microaerophilus.</title>
        <authorList>
            <person name="Mukaiyama R."/>
            <person name="Nishiyama T."/>
            <person name="Ueda K."/>
        </authorList>
    </citation>
    <scope>NUCLEOTIDE SEQUENCE</scope>
    <source>
        <strain evidence="1">JCM 16183</strain>
    </source>
</reference>